<organism evidence="2 3">
    <name type="scientific">Punica granatum</name>
    <name type="common">Pomegranate</name>
    <dbReference type="NCBI Taxonomy" id="22663"/>
    <lineage>
        <taxon>Eukaryota</taxon>
        <taxon>Viridiplantae</taxon>
        <taxon>Streptophyta</taxon>
        <taxon>Embryophyta</taxon>
        <taxon>Tracheophyta</taxon>
        <taxon>Spermatophyta</taxon>
        <taxon>Magnoliopsida</taxon>
        <taxon>eudicotyledons</taxon>
        <taxon>Gunneridae</taxon>
        <taxon>Pentapetalae</taxon>
        <taxon>rosids</taxon>
        <taxon>malvids</taxon>
        <taxon>Myrtales</taxon>
        <taxon>Lythraceae</taxon>
        <taxon>Punica</taxon>
    </lineage>
</organism>
<gene>
    <name evidence="2" type="ORF">CRG98_048324</name>
</gene>
<reference evidence="2 3" key="1">
    <citation type="submission" date="2017-11" db="EMBL/GenBank/DDBJ databases">
        <title>De-novo sequencing of pomegranate (Punica granatum L.) genome.</title>
        <authorList>
            <person name="Akparov Z."/>
            <person name="Amiraslanov A."/>
            <person name="Hajiyeva S."/>
            <person name="Abbasov M."/>
            <person name="Kaur K."/>
            <person name="Hamwieh A."/>
            <person name="Solovyev V."/>
            <person name="Salamov A."/>
            <person name="Braich B."/>
            <person name="Kosarev P."/>
            <person name="Mahmoud A."/>
            <person name="Hajiyev E."/>
            <person name="Babayeva S."/>
            <person name="Izzatullayeva V."/>
            <person name="Mammadov A."/>
            <person name="Mammadov A."/>
            <person name="Sharifova S."/>
            <person name="Ojaghi J."/>
            <person name="Eynullazada K."/>
            <person name="Bayramov B."/>
            <person name="Abdulazimova A."/>
            <person name="Shahmuradov I."/>
        </authorList>
    </citation>
    <scope>NUCLEOTIDE SEQUENCE [LARGE SCALE GENOMIC DNA]</scope>
    <source>
        <strain evidence="3">cv. AG2017</strain>
        <tissue evidence="2">Leaf</tissue>
    </source>
</reference>
<comment type="caution">
    <text evidence="2">The sequence shown here is derived from an EMBL/GenBank/DDBJ whole genome shotgun (WGS) entry which is preliminary data.</text>
</comment>
<protein>
    <submittedName>
        <fullName evidence="2">Uncharacterized protein</fullName>
    </submittedName>
</protein>
<accession>A0A2I0HHV9</accession>
<dbReference type="EMBL" id="PGOL01009068">
    <property type="protein sequence ID" value="PKI31289.1"/>
    <property type="molecule type" value="Genomic_DNA"/>
</dbReference>
<evidence type="ECO:0000313" key="3">
    <source>
        <dbReference type="Proteomes" id="UP000233551"/>
    </source>
</evidence>
<sequence length="196" mass="21605">MRSYKFHVECQFHQHKVSQLAHNVHYKSRQQKAIGELSTKIDDIKNQVKNLLTMKDLGAHTSSDSATLGPRLSSDPKLEGYSVAYHGLGEGDEIVGFLKVRADIIDELLSDELRRLMVSIVGPSGSGGEASLPEGAGVRLLRDRLSQDLKATSHPPIDVPLANGNQIPVDEHVEIILCYFLQVLVPLFLHESFCGP</sequence>
<evidence type="ECO:0000256" key="1">
    <source>
        <dbReference type="SAM" id="Coils"/>
    </source>
</evidence>
<dbReference type="AlphaFoldDB" id="A0A2I0HHV9"/>
<keyword evidence="1" id="KW-0175">Coiled coil</keyword>
<proteinExistence type="predicted"/>
<keyword evidence="3" id="KW-1185">Reference proteome</keyword>
<dbReference type="Proteomes" id="UP000233551">
    <property type="component" value="Unassembled WGS sequence"/>
</dbReference>
<evidence type="ECO:0000313" key="2">
    <source>
        <dbReference type="EMBL" id="PKI31289.1"/>
    </source>
</evidence>
<name>A0A2I0HHV9_PUNGR</name>
<feature type="coiled-coil region" evidence="1">
    <location>
        <begin position="27"/>
        <end position="54"/>
    </location>
</feature>